<dbReference type="PANTHER" id="PTHR47981">
    <property type="entry name" value="RAB FAMILY"/>
    <property type="match status" value="1"/>
</dbReference>
<evidence type="ECO:0000256" key="1">
    <source>
        <dbReference type="ARBA" id="ARBA00004112"/>
    </source>
</evidence>
<dbReference type="FunFam" id="3.40.50.300:FF:000808">
    <property type="entry name" value="Small GTP-binding protein, putative"/>
    <property type="match status" value="1"/>
</dbReference>
<proteinExistence type="inferred from homology"/>
<dbReference type="InterPro" id="IPR001806">
    <property type="entry name" value="Small_GTPase"/>
</dbReference>
<keyword evidence="4" id="KW-0342">GTP-binding</keyword>
<dbReference type="InterPro" id="IPR027417">
    <property type="entry name" value="P-loop_NTPase"/>
</dbReference>
<dbReference type="GO" id="GO:0020002">
    <property type="term" value="C:host cell plasma membrane"/>
    <property type="evidence" value="ECO:0007669"/>
    <property type="project" value="UniProtKB-SubCell"/>
</dbReference>
<dbReference type="GO" id="GO:0005525">
    <property type="term" value="F:GTP binding"/>
    <property type="evidence" value="ECO:0007669"/>
    <property type="project" value="UniProtKB-KW"/>
</dbReference>
<evidence type="ECO:0000256" key="4">
    <source>
        <dbReference type="ARBA" id="ARBA00023134"/>
    </source>
</evidence>
<dbReference type="SMART" id="SM00174">
    <property type="entry name" value="RHO"/>
    <property type="match status" value="1"/>
</dbReference>
<dbReference type="PRINTS" id="PR00449">
    <property type="entry name" value="RASTRNSFRMNG"/>
</dbReference>
<dbReference type="PROSITE" id="PS51421">
    <property type="entry name" value="RAS"/>
    <property type="match status" value="1"/>
</dbReference>
<comment type="similarity">
    <text evidence="2">Belongs to the small GTPase superfamily. Rab family.</text>
</comment>
<dbReference type="PROSITE" id="PS51419">
    <property type="entry name" value="RAB"/>
    <property type="match status" value="1"/>
</dbReference>
<sequence>MPRKHLFKIIILGDSYVGKTSLLERYTKNKFNTSYKATIGTDFLSKEVIIENQLITLQIWDTAGQERFFSLGNAFYRGADGVVFAYDLTNRASFDNLQVWHDEFLVTSGSKKKIPFIIVGNKCDINNIDDIKVQPSVVTSWITKNDIEDHVIVSAKTNENVDQMFNKLIQKMLQNGYNIHDYMDFPELPLKIDNNPPTSKCSC</sequence>
<comment type="subcellular location">
    <subcellularLocation>
        <location evidence="1">Host cell membrane</location>
        <topology evidence="1">Lipid-anchor</topology>
        <orientation evidence="1">Cytoplasmic side</orientation>
    </subcellularLocation>
</comment>
<organism evidence="5">
    <name type="scientific">Terrestrivirus sp</name>
    <dbReference type="NCBI Taxonomy" id="2487775"/>
    <lineage>
        <taxon>Viruses</taxon>
        <taxon>Varidnaviria</taxon>
        <taxon>Bamfordvirae</taxon>
        <taxon>Nucleocytoviricota</taxon>
        <taxon>Megaviricetes</taxon>
        <taxon>Imitervirales</taxon>
        <taxon>Mimiviridae</taxon>
        <taxon>Klosneuvirinae</taxon>
    </lineage>
</organism>
<dbReference type="NCBIfam" id="TIGR00231">
    <property type="entry name" value="small_GTP"/>
    <property type="match status" value="1"/>
</dbReference>
<keyword evidence="3" id="KW-0547">Nucleotide-binding</keyword>
<dbReference type="EMBL" id="MK071981">
    <property type="protein sequence ID" value="AYV75892.1"/>
    <property type="molecule type" value="Genomic_DNA"/>
</dbReference>
<dbReference type="PANTHER" id="PTHR47981:SF20">
    <property type="entry name" value="RAS-RELATED PROTEIN RAB-7A"/>
    <property type="match status" value="1"/>
</dbReference>
<dbReference type="Gene3D" id="3.40.50.300">
    <property type="entry name" value="P-loop containing nucleotide triphosphate hydrolases"/>
    <property type="match status" value="1"/>
</dbReference>
<dbReference type="GO" id="GO:0003924">
    <property type="term" value="F:GTPase activity"/>
    <property type="evidence" value="ECO:0007669"/>
    <property type="project" value="InterPro"/>
</dbReference>
<dbReference type="SMART" id="SM00176">
    <property type="entry name" value="RAN"/>
    <property type="match status" value="1"/>
</dbReference>
<dbReference type="InterPro" id="IPR005225">
    <property type="entry name" value="Small_GTP-bd"/>
</dbReference>
<dbReference type="SUPFAM" id="SSF52540">
    <property type="entry name" value="P-loop containing nucleoside triphosphate hydrolases"/>
    <property type="match status" value="1"/>
</dbReference>
<dbReference type="PROSITE" id="PS51420">
    <property type="entry name" value="RHO"/>
    <property type="match status" value="1"/>
</dbReference>
<reference evidence="5" key="1">
    <citation type="submission" date="2018-10" db="EMBL/GenBank/DDBJ databases">
        <title>Hidden diversity of soil giant viruses.</title>
        <authorList>
            <person name="Schulz F."/>
            <person name="Alteio L."/>
            <person name="Goudeau D."/>
            <person name="Ryan E.M."/>
            <person name="Malmstrom R.R."/>
            <person name="Blanchard J."/>
            <person name="Woyke T."/>
        </authorList>
    </citation>
    <scope>NUCLEOTIDE SEQUENCE</scope>
    <source>
        <strain evidence="5">TEV1</strain>
    </source>
</reference>
<dbReference type="Pfam" id="PF00071">
    <property type="entry name" value="Ras"/>
    <property type="match status" value="1"/>
</dbReference>
<protein>
    <submittedName>
        <fullName evidence="5">Putative Ras-related protein Rab7</fullName>
    </submittedName>
</protein>
<name>A0A3G4ZM08_9VIRU</name>
<evidence type="ECO:0000313" key="5">
    <source>
        <dbReference type="EMBL" id="AYV75892.1"/>
    </source>
</evidence>
<dbReference type="SMART" id="SM00175">
    <property type="entry name" value="RAB"/>
    <property type="match status" value="1"/>
</dbReference>
<evidence type="ECO:0000256" key="2">
    <source>
        <dbReference type="ARBA" id="ARBA00006270"/>
    </source>
</evidence>
<dbReference type="SMART" id="SM00173">
    <property type="entry name" value="RAS"/>
    <property type="match status" value="1"/>
</dbReference>
<gene>
    <name evidence="5" type="ORF">Terrestrivirus3_161</name>
</gene>
<accession>A0A3G4ZM08</accession>
<evidence type="ECO:0000256" key="3">
    <source>
        <dbReference type="ARBA" id="ARBA00022741"/>
    </source>
</evidence>